<organism evidence="2 3">
    <name type="scientific">Propionicimonas paludicola</name>
    <dbReference type="NCBI Taxonomy" id="185243"/>
    <lineage>
        <taxon>Bacteria</taxon>
        <taxon>Bacillati</taxon>
        <taxon>Actinomycetota</taxon>
        <taxon>Actinomycetes</taxon>
        <taxon>Propionibacteriales</taxon>
        <taxon>Nocardioidaceae</taxon>
        <taxon>Propionicimonas</taxon>
    </lineage>
</organism>
<sequence>MDTLRSLRPLGTSGIEVSPIGLGCWAIGGHFTLDGKPDGYGVVDDDESVRAIQCAIERGVTFFDTADAYGTGHSEEVLGRAVAGVRDQIVIATKFGFVPDPATQAVVGVDTSPGYLRRALTASLRRLGTDYVDLYQLHVGDLPQAQLDDVFGALDELRREGLIRSYGWSTGNVELVRTVAPRWDLAAVQCELNVLHDQPDLLDAAAGHGLAAIANMPLAMGLLSGRYVATSKLSDQDVRGSGHSWVRYFTDGRPDPVFLAWLAAVREVLTSGGRTLAQGALGWVLARADHTVAIPGFKNRRQAAENADALALGPLDPAAMRQIQQLLDELGAV</sequence>
<dbReference type="InterPro" id="IPR053135">
    <property type="entry name" value="AKR2_Oxidoreductase"/>
</dbReference>
<accession>A0A2A9CS21</accession>
<dbReference type="EMBL" id="PDJC01000001">
    <property type="protein sequence ID" value="PFG16402.1"/>
    <property type="molecule type" value="Genomic_DNA"/>
</dbReference>
<dbReference type="SUPFAM" id="SSF51430">
    <property type="entry name" value="NAD(P)-linked oxidoreductase"/>
    <property type="match status" value="1"/>
</dbReference>
<dbReference type="PANTHER" id="PTHR43312">
    <property type="entry name" value="D-THREO-ALDOSE 1-DEHYDROGENASE"/>
    <property type="match status" value="1"/>
</dbReference>
<evidence type="ECO:0000259" key="1">
    <source>
        <dbReference type="Pfam" id="PF00248"/>
    </source>
</evidence>
<name>A0A2A9CS21_9ACTN</name>
<reference evidence="2 3" key="1">
    <citation type="submission" date="2017-10" db="EMBL/GenBank/DDBJ databases">
        <title>Sequencing the genomes of 1000 actinobacteria strains.</title>
        <authorList>
            <person name="Klenk H.-P."/>
        </authorList>
    </citation>
    <scope>NUCLEOTIDE SEQUENCE [LARGE SCALE GENOMIC DNA]</scope>
    <source>
        <strain evidence="2 3">DSM 15597</strain>
    </source>
</reference>
<dbReference type="InterPro" id="IPR036812">
    <property type="entry name" value="NAD(P)_OxRdtase_dom_sf"/>
</dbReference>
<evidence type="ECO:0000313" key="2">
    <source>
        <dbReference type="EMBL" id="PFG16402.1"/>
    </source>
</evidence>
<dbReference type="RefSeq" id="WP_098459944.1">
    <property type="nucleotide sequence ID" value="NZ_PDJC01000001.1"/>
</dbReference>
<feature type="domain" description="NADP-dependent oxidoreductase" evidence="1">
    <location>
        <begin position="19"/>
        <end position="327"/>
    </location>
</feature>
<dbReference type="OrthoDB" id="3664926at2"/>
<dbReference type="Pfam" id="PF00248">
    <property type="entry name" value="Aldo_ket_red"/>
    <property type="match status" value="1"/>
</dbReference>
<dbReference type="CDD" id="cd19086">
    <property type="entry name" value="AKR_AKR11C1"/>
    <property type="match status" value="1"/>
</dbReference>
<dbReference type="PANTHER" id="PTHR43312:SF1">
    <property type="entry name" value="NADP-DEPENDENT OXIDOREDUCTASE DOMAIN-CONTAINING PROTEIN"/>
    <property type="match status" value="1"/>
</dbReference>
<dbReference type="Gene3D" id="3.20.20.100">
    <property type="entry name" value="NADP-dependent oxidoreductase domain"/>
    <property type="match status" value="1"/>
</dbReference>
<dbReference type="AlphaFoldDB" id="A0A2A9CS21"/>
<protein>
    <submittedName>
        <fullName evidence="2">Aryl-alcohol dehydrogenase-like predicted oxidoreductase</fullName>
    </submittedName>
</protein>
<dbReference type="Proteomes" id="UP000226079">
    <property type="component" value="Unassembled WGS sequence"/>
</dbReference>
<proteinExistence type="predicted"/>
<dbReference type="InterPro" id="IPR023210">
    <property type="entry name" value="NADP_OxRdtase_dom"/>
</dbReference>
<comment type="caution">
    <text evidence="2">The sequence shown here is derived from an EMBL/GenBank/DDBJ whole genome shotgun (WGS) entry which is preliminary data.</text>
</comment>
<gene>
    <name evidence="2" type="ORF">ATK74_0939</name>
</gene>
<evidence type="ECO:0000313" key="3">
    <source>
        <dbReference type="Proteomes" id="UP000226079"/>
    </source>
</evidence>
<keyword evidence="3" id="KW-1185">Reference proteome</keyword>